<evidence type="ECO:0000313" key="3">
    <source>
        <dbReference type="Proteomes" id="UP001567538"/>
    </source>
</evidence>
<sequence length="155" mass="18000">MLADMRFGISSLHFSNFSLCISQFCLRISQFAAGLLLCHRSPLLRRQSIAHRLPLLSRAARLLLRQQQLSIGLTGSYQASYIAKENKGRLPPFWDLFIKTHRLANSHEMCSQHAKEIEVDEFLKRRVQPLQQEIEELRELVKVLSQQVQDSRRSE</sequence>
<evidence type="ECO:0000256" key="1">
    <source>
        <dbReference type="SAM" id="Coils"/>
    </source>
</evidence>
<feature type="coiled-coil region" evidence="1">
    <location>
        <begin position="120"/>
        <end position="154"/>
    </location>
</feature>
<protein>
    <submittedName>
        <fullName evidence="2">Uncharacterized protein</fullName>
    </submittedName>
</protein>
<reference evidence="2 3" key="1">
    <citation type="submission" date="2024-06" db="EMBL/GenBank/DDBJ databases">
        <title>A chromosome level genome sequence of Diviner's sage (Salvia divinorum).</title>
        <authorList>
            <person name="Ford S.A."/>
            <person name="Ro D.-K."/>
            <person name="Ness R.W."/>
            <person name="Phillips M.A."/>
        </authorList>
    </citation>
    <scope>NUCLEOTIDE SEQUENCE [LARGE SCALE GENOMIC DNA]</scope>
    <source>
        <strain evidence="2">SAF-2024a</strain>
        <tissue evidence="2">Leaf</tissue>
    </source>
</reference>
<proteinExistence type="predicted"/>
<gene>
    <name evidence="2" type="ORF">AAHA92_21572</name>
</gene>
<keyword evidence="1" id="KW-0175">Coiled coil</keyword>
<dbReference type="AlphaFoldDB" id="A0ABD1GKW2"/>
<name>A0ABD1GKW2_SALDI</name>
<organism evidence="2 3">
    <name type="scientific">Salvia divinorum</name>
    <name type="common">Maria pastora</name>
    <name type="synonym">Diviner's sage</name>
    <dbReference type="NCBI Taxonomy" id="28513"/>
    <lineage>
        <taxon>Eukaryota</taxon>
        <taxon>Viridiplantae</taxon>
        <taxon>Streptophyta</taxon>
        <taxon>Embryophyta</taxon>
        <taxon>Tracheophyta</taxon>
        <taxon>Spermatophyta</taxon>
        <taxon>Magnoliopsida</taxon>
        <taxon>eudicotyledons</taxon>
        <taxon>Gunneridae</taxon>
        <taxon>Pentapetalae</taxon>
        <taxon>asterids</taxon>
        <taxon>lamiids</taxon>
        <taxon>Lamiales</taxon>
        <taxon>Lamiaceae</taxon>
        <taxon>Nepetoideae</taxon>
        <taxon>Mentheae</taxon>
        <taxon>Salviinae</taxon>
        <taxon>Salvia</taxon>
        <taxon>Salvia subgen. Calosphace</taxon>
    </lineage>
</organism>
<comment type="caution">
    <text evidence="2">The sequence shown here is derived from an EMBL/GenBank/DDBJ whole genome shotgun (WGS) entry which is preliminary data.</text>
</comment>
<dbReference type="EMBL" id="JBEAFC010000008">
    <property type="protein sequence ID" value="KAL1544767.1"/>
    <property type="molecule type" value="Genomic_DNA"/>
</dbReference>
<keyword evidence="3" id="KW-1185">Reference proteome</keyword>
<evidence type="ECO:0000313" key="2">
    <source>
        <dbReference type="EMBL" id="KAL1544767.1"/>
    </source>
</evidence>
<accession>A0ABD1GKW2</accession>
<dbReference type="Proteomes" id="UP001567538">
    <property type="component" value="Unassembled WGS sequence"/>
</dbReference>